<dbReference type="RefSeq" id="WP_152596950.1">
    <property type="nucleotide sequence ID" value="NZ_AP019312.1"/>
</dbReference>
<comment type="caution">
    <text evidence="1">The sequence shown here is derived from an EMBL/GenBank/DDBJ whole genome shotgun (WGS) entry which is preliminary data.</text>
</comment>
<dbReference type="Proteomes" id="UP000664349">
    <property type="component" value="Unassembled WGS sequence"/>
</dbReference>
<organism evidence="1 2">
    <name type="scientific">Chromobacterium haemolyticum</name>
    <dbReference type="NCBI Taxonomy" id="394935"/>
    <lineage>
        <taxon>Bacteria</taxon>
        <taxon>Pseudomonadati</taxon>
        <taxon>Pseudomonadota</taxon>
        <taxon>Betaproteobacteria</taxon>
        <taxon>Neisseriales</taxon>
        <taxon>Chromobacteriaceae</taxon>
        <taxon>Chromobacterium</taxon>
    </lineage>
</organism>
<name>A0ABS3GPE5_9NEIS</name>
<dbReference type="EMBL" id="JAFLRD010000012">
    <property type="protein sequence ID" value="MBO0416921.1"/>
    <property type="molecule type" value="Genomic_DNA"/>
</dbReference>
<evidence type="ECO:0000313" key="1">
    <source>
        <dbReference type="EMBL" id="MBO0416921.1"/>
    </source>
</evidence>
<reference evidence="1 2" key="1">
    <citation type="submission" date="2021-03" db="EMBL/GenBank/DDBJ databases">
        <title>First Case of infection caused by Chromobacterium haemolyticum derived from water in China.</title>
        <authorList>
            <person name="Chen J."/>
            <person name="Liu C."/>
        </authorList>
    </citation>
    <scope>NUCLEOTIDE SEQUENCE [LARGE SCALE GENOMIC DNA]</scope>
    <source>
        <strain evidence="1 2">WJ-5</strain>
    </source>
</reference>
<evidence type="ECO:0000313" key="2">
    <source>
        <dbReference type="Proteomes" id="UP000664349"/>
    </source>
</evidence>
<gene>
    <name evidence="1" type="ORF">J1C50_15540</name>
</gene>
<dbReference type="GeneID" id="58558402"/>
<accession>A0ABS3GPE5</accession>
<proteinExistence type="predicted"/>
<sequence length="125" mass="14501">MQQFSSVFHDKFGMHSYDCVELKDSRDGLEIILIDENDCKLIVRFETHLAYRRIDEGDALLTLAFLKKIGCSGGPFYQIKNSNFLRWFNRESCGMHDGQSLKHYALITMNDVIDVITCDKPIFTR</sequence>
<keyword evidence="2" id="KW-1185">Reference proteome</keyword>
<protein>
    <submittedName>
        <fullName evidence="1">Uncharacterized protein</fullName>
    </submittedName>
</protein>